<comment type="caution">
    <text evidence="1">The sequence shown here is derived from an EMBL/GenBank/DDBJ whole genome shotgun (WGS) entry which is preliminary data.</text>
</comment>
<sequence>MILPASEEEEDGPSGLTAETVYEVKALLAAAGNLPPELVDIIIDHAEYWPSTRTVVDTPCTASAHSAQVASILYLRTPPVPGAFADPDDPDSPTVLGGEPAVRGVHPVRKVVFRLTSRDQGWSGTPQDHMTFRGAYSWWEVAAESPLSAHAAAQAGELLAPQAHVEGAPESGWRRWDGAWVVQRNRHAQKQVEEREVVWRATDEDTDEYGDWQTDDEGKGRRGGSLVRALSVGDRLLLVAKAQYPMWQNQVRKAEVEVYYAV</sequence>
<protein>
    <submittedName>
        <fullName evidence="1">Uncharacterized protein</fullName>
    </submittedName>
</protein>
<organism evidence="1 2">
    <name type="scientific">Artomyces pyxidatus</name>
    <dbReference type="NCBI Taxonomy" id="48021"/>
    <lineage>
        <taxon>Eukaryota</taxon>
        <taxon>Fungi</taxon>
        <taxon>Dikarya</taxon>
        <taxon>Basidiomycota</taxon>
        <taxon>Agaricomycotina</taxon>
        <taxon>Agaricomycetes</taxon>
        <taxon>Russulales</taxon>
        <taxon>Auriscalpiaceae</taxon>
        <taxon>Artomyces</taxon>
    </lineage>
</organism>
<reference evidence="1" key="1">
    <citation type="submission" date="2021-03" db="EMBL/GenBank/DDBJ databases">
        <authorList>
            <consortium name="DOE Joint Genome Institute"/>
            <person name="Ahrendt S."/>
            <person name="Looney B.P."/>
            <person name="Miyauchi S."/>
            <person name="Morin E."/>
            <person name="Drula E."/>
            <person name="Courty P.E."/>
            <person name="Chicoki N."/>
            <person name="Fauchery L."/>
            <person name="Kohler A."/>
            <person name="Kuo A."/>
            <person name="Labutti K."/>
            <person name="Pangilinan J."/>
            <person name="Lipzen A."/>
            <person name="Riley R."/>
            <person name="Andreopoulos W."/>
            <person name="He G."/>
            <person name="Johnson J."/>
            <person name="Barry K.W."/>
            <person name="Grigoriev I.V."/>
            <person name="Nagy L."/>
            <person name="Hibbett D."/>
            <person name="Henrissat B."/>
            <person name="Matheny P.B."/>
            <person name="Labbe J."/>
            <person name="Martin F."/>
        </authorList>
    </citation>
    <scope>NUCLEOTIDE SEQUENCE</scope>
    <source>
        <strain evidence="1">HHB10654</strain>
    </source>
</reference>
<gene>
    <name evidence="1" type="ORF">BV25DRAFT_1820549</name>
</gene>
<dbReference type="EMBL" id="MU277192">
    <property type="protein sequence ID" value="KAI0066557.1"/>
    <property type="molecule type" value="Genomic_DNA"/>
</dbReference>
<name>A0ACB8TDQ4_9AGAM</name>
<evidence type="ECO:0000313" key="2">
    <source>
        <dbReference type="Proteomes" id="UP000814140"/>
    </source>
</evidence>
<evidence type="ECO:0000313" key="1">
    <source>
        <dbReference type="EMBL" id="KAI0066557.1"/>
    </source>
</evidence>
<reference evidence="1" key="2">
    <citation type="journal article" date="2022" name="New Phytol.">
        <title>Evolutionary transition to the ectomycorrhizal habit in the genomes of a hyperdiverse lineage of mushroom-forming fungi.</title>
        <authorList>
            <person name="Looney B."/>
            <person name="Miyauchi S."/>
            <person name="Morin E."/>
            <person name="Drula E."/>
            <person name="Courty P.E."/>
            <person name="Kohler A."/>
            <person name="Kuo A."/>
            <person name="LaButti K."/>
            <person name="Pangilinan J."/>
            <person name="Lipzen A."/>
            <person name="Riley R."/>
            <person name="Andreopoulos W."/>
            <person name="He G."/>
            <person name="Johnson J."/>
            <person name="Nolan M."/>
            <person name="Tritt A."/>
            <person name="Barry K.W."/>
            <person name="Grigoriev I.V."/>
            <person name="Nagy L.G."/>
            <person name="Hibbett D."/>
            <person name="Henrissat B."/>
            <person name="Matheny P.B."/>
            <person name="Labbe J."/>
            <person name="Martin F.M."/>
        </authorList>
    </citation>
    <scope>NUCLEOTIDE SEQUENCE</scope>
    <source>
        <strain evidence="1">HHB10654</strain>
    </source>
</reference>
<accession>A0ACB8TDQ4</accession>
<proteinExistence type="predicted"/>
<keyword evidence="2" id="KW-1185">Reference proteome</keyword>
<dbReference type="Proteomes" id="UP000814140">
    <property type="component" value="Unassembled WGS sequence"/>
</dbReference>